<reference evidence="4 5" key="1">
    <citation type="submission" date="2020-07" db="EMBL/GenBank/DDBJ databases">
        <title>Above-ground endophytic microbial communities from plants in different locations in the United States.</title>
        <authorList>
            <person name="Frank C."/>
        </authorList>
    </citation>
    <scope>NUCLEOTIDE SEQUENCE [LARGE SCALE GENOMIC DNA]</scope>
    <source>
        <strain evidence="4 5">WPL5_2</strain>
    </source>
</reference>
<evidence type="ECO:0000313" key="5">
    <source>
        <dbReference type="Proteomes" id="UP000590225"/>
    </source>
</evidence>
<evidence type="ECO:0000313" key="4">
    <source>
        <dbReference type="EMBL" id="MBA8990717.1"/>
    </source>
</evidence>
<dbReference type="InterPro" id="IPR013320">
    <property type="entry name" value="ConA-like_dom_sf"/>
</dbReference>
<dbReference type="InterPro" id="IPR000757">
    <property type="entry name" value="Beta-glucanase-like"/>
</dbReference>
<proteinExistence type="inferred from homology"/>
<dbReference type="Proteomes" id="UP000590225">
    <property type="component" value="Unassembled WGS sequence"/>
</dbReference>
<evidence type="ECO:0000256" key="2">
    <source>
        <dbReference type="SAM" id="MobiDB-lite"/>
    </source>
</evidence>
<feature type="region of interest" description="Disordered" evidence="2">
    <location>
        <begin position="1"/>
        <end position="22"/>
    </location>
</feature>
<dbReference type="PANTHER" id="PTHR10963">
    <property type="entry name" value="GLYCOSYL HYDROLASE-RELATED"/>
    <property type="match status" value="1"/>
</dbReference>
<comment type="caution">
    <text evidence="4">The sequence shown here is derived from an EMBL/GenBank/DDBJ whole genome shotgun (WGS) entry which is preliminary data.</text>
</comment>
<gene>
    <name evidence="4" type="ORF">FHW23_001963</name>
</gene>
<sequence length="317" mass="32663">MGSWMTRAAGDPPVDPRAASAHGAAPAHGVGIARHGAALRNGGRTIALAAGALVIAAGAMAASTAGATGDGVDPSGVTMPTSDGSGWTRAFSEDFSDTTHRGGFEAAYADRFSVYHGFADTAGTGKYVSTALTAHDGVLDMRLRTTAGGTPLAGGFVPLVDGQWGGQTSGRYSIRMKSDEVDGYGVAVLLWSDANVWGQGEIDFPEGALGAPAWLNVHCLEAPAEKCMHQETGASLADWHTYTIEWTPKQMSFLIDDEVVGTTTENIPTERMHLVVQAGSLQGTPPRNAAGSLLIDWITIDVPAGSSPESAAPAQDG</sequence>
<name>A0AAW3T8H3_9MICO</name>
<evidence type="ECO:0000256" key="1">
    <source>
        <dbReference type="ARBA" id="ARBA00006865"/>
    </source>
</evidence>
<dbReference type="PANTHER" id="PTHR10963:SF55">
    <property type="entry name" value="GLYCOSIDE HYDROLASE FAMILY 16 PROTEIN"/>
    <property type="match status" value="1"/>
</dbReference>
<protein>
    <submittedName>
        <fullName evidence="4">Beta-glucanase (GH16 family)</fullName>
    </submittedName>
</protein>
<organism evidence="4 5">
    <name type="scientific">Curtobacterium pusillum</name>
    <dbReference type="NCBI Taxonomy" id="69373"/>
    <lineage>
        <taxon>Bacteria</taxon>
        <taxon>Bacillati</taxon>
        <taxon>Actinomycetota</taxon>
        <taxon>Actinomycetes</taxon>
        <taxon>Micrococcales</taxon>
        <taxon>Microbacteriaceae</taxon>
        <taxon>Curtobacterium</taxon>
    </lineage>
</organism>
<dbReference type="GO" id="GO:0005975">
    <property type="term" value="P:carbohydrate metabolic process"/>
    <property type="evidence" value="ECO:0007669"/>
    <property type="project" value="InterPro"/>
</dbReference>
<dbReference type="RefSeq" id="WP_182515984.1">
    <property type="nucleotide sequence ID" value="NZ_JACGXP010000002.1"/>
</dbReference>
<dbReference type="Pfam" id="PF00722">
    <property type="entry name" value="Glyco_hydro_16"/>
    <property type="match status" value="1"/>
</dbReference>
<dbReference type="SUPFAM" id="SSF49899">
    <property type="entry name" value="Concanavalin A-like lectins/glucanases"/>
    <property type="match status" value="1"/>
</dbReference>
<dbReference type="InterPro" id="IPR050546">
    <property type="entry name" value="Glycosyl_Hydrlase_16"/>
</dbReference>
<accession>A0AAW3T8H3</accession>
<evidence type="ECO:0000259" key="3">
    <source>
        <dbReference type="PROSITE" id="PS51762"/>
    </source>
</evidence>
<dbReference type="Gene3D" id="2.60.120.200">
    <property type="match status" value="1"/>
</dbReference>
<dbReference type="CDD" id="cd00413">
    <property type="entry name" value="Glyco_hydrolase_16"/>
    <property type="match status" value="1"/>
</dbReference>
<dbReference type="EMBL" id="JACGXP010000002">
    <property type="protein sequence ID" value="MBA8990717.1"/>
    <property type="molecule type" value="Genomic_DNA"/>
</dbReference>
<comment type="similarity">
    <text evidence="1">Belongs to the glycosyl hydrolase 16 family.</text>
</comment>
<dbReference type="AlphaFoldDB" id="A0AAW3T8H3"/>
<feature type="domain" description="GH16" evidence="3">
    <location>
        <begin position="72"/>
        <end position="306"/>
    </location>
</feature>
<dbReference type="PROSITE" id="PS51762">
    <property type="entry name" value="GH16_2"/>
    <property type="match status" value="1"/>
</dbReference>
<dbReference type="GO" id="GO:0004553">
    <property type="term" value="F:hydrolase activity, hydrolyzing O-glycosyl compounds"/>
    <property type="evidence" value="ECO:0007669"/>
    <property type="project" value="InterPro"/>
</dbReference>